<name>A0A443IEY1_9GAMM</name>
<dbReference type="Pfam" id="PF11745">
    <property type="entry name" value="DUF3304"/>
    <property type="match status" value="1"/>
</dbReference>
<reference evidence="2 3" key="1">
    <citation type="submission" date="2014-04" db="EMBL/GenBank/DDBJ databases">
        <title>Draft genome sequence of Pantoea beijingensis strain LMG 27579, an emerging pathogen to Pleurotus eryngii with potential industrial application.</title>
        <authorList>
            <person name="Xu F."/>
            <person name="Liu Y."/>
            <person name="Wang S."/>
            <person name="Yin Y."/>
            <person name="Ma Y."/>
            <person name="Zhao S."/>
            <person name="Rong C."/>
        </authorList>
    </citation>
    <scope>NUCLEOTIDE SEQUENCE [LARGE SCALE GENOMIC DNA]</scope>
    <source>
        <strain evidence="2 3">LMG 27579</strain>
    </source>
</reference>
<evidence type="ECO:0000256" key="1">
    <source>
        <dbReference type="SAM" id="SignalP"/>
    </source>
</evidence>
<feature type="chain" id="PRO_5019181939" description="DUF3304 domain-containing protein" evidence="1">
    <location>
        <begin position="27"/>
        <end position="172"/>
    </location>
</feature>
<dbReference type="Proteomes" id="UP000288794">
    <property type="component" value="Unassembled WGS sequence"/>
</dbReference>
<dbReference type="AlphaFoldDB" id="A0A443IEY1"/>
<gene>
    <name evidence="2" type="ORF">ED28_06980</name>
</gene>
<accession>A0A443IEY1</accession>
<dbReference type="InterPro" id="IPR021733">
    <property type="entry name" value="DUF3304"/>
</dbReference>
<protein>
    <recommendedName>
        <fullName evidence="4">DUF3304 domain-containing protein</fullName>
    </recommendedName>
</protein>
<proteinExistence type="predicted"/>
<evidence type="ECO:0000313" key="3">
    <source>
        <dbReference type="Proteomes" id="UP000288794"/>
    </source>
</evidence>
<sequence length="172" mass="19165">MNKVIKYILSGAMLLLDIATSGCSLAAKNDDYSGGDLRGINHTRQGITRFKVNGYGGRVGGNTCCILLPDQWRPGMWAHVEWISDPNPREKIKRKTTGYGFDPQALALHESKYQRHSAYVEIPKYGSERCGLTVHFLPCDCVKVTTACSGYGTENYPIKEPLHMKEPVLCQK</sequence>
<evidence type="ECO:0008006" key="4">
    <source>
        <dbReference type="Google" id="ProtNLM"/>
    </source>
</evidence>
<dbReference type="RefSeq" id="WP_128176531.1">
    <property type="nucleotide sequence ID" value="NZ_CP071409.1"/>
</dbReference>
<comment type="caution">
    <text evidence="2">The sequence shown here is derived from an EMBL/GenBank/DDBJ whole genome shotgun (WGS) entry which is preliminary data.</text>
</comment>
<organism evidence="2 3">
    <name type="scientific">[Pantoea] beijingensis</name>
    <dbReference type="NCBI Taxonomy" id="1324864"/>
    <lineage>
        <taxon>Bacteria</taxon>
        <taxon>Pseudomonadati</taxon>
        <taxon>Pseudomonadota</taxon>
        <taxon>Gammaproteobacteria</taxon>
        <taxon>Enterobacterales</taxon>
        <taxon>Erwiniaceae</taxon>
        <taxon>Erwinia</taxon>
    </lineage>
</organism>
<evidence type="ECO:0000313" key="2">
    <source>
        <dbReference type="EMBL" id="RWR02601.1"/>
    </source>
</evidence>
<keyword evidence="3" id="KW-1185">Reference proteome</keyword>
<dbReference type="EMBL" id="JMEE01000011">
    <property type="protein sequence ID" value="RWR02601.1"/>
    <property type="molecule type" value="Genomic_DNA"/>
</dbReference>
<keyword evidence="1" id="KW-0732">Signal</keyword>
<feature type="signal peptide" evidence="1">
    <location>
        <begin position="1"/>
        <end position="26"/>
    </location>
</feature>